<keyword evidence="2" id="KW-1185">Reference proteome</keyword>
<organism evidence="1 2">
    <name type="scientific">Solirubrobacter ginsenosidimutans</name>
    <dbReference type="NCBI Taxonomy" id="490573"/>
    <lineage>
        <taxon>Bacteria</taxon>
        <taxon>Bacillati</taxon>
        <taxon>Actinomycetota</taxon>
        <taxon>Thermoleophilia</taxon>
        <taxon>Solirubrobacterales</taxon>
        <taxon>Solirubrobacteraceae</taxon>
        <taxon>Solirubrobacter</taxon>
    </lineage>
</organism>
<comment type="caution">
    <text evidence="1">The sequence shown here is derived from an EMBL/GenBank/DDBJ whole genome shotgun (WGS) entry which is preliminary data.</text>
</comment>
<accession>A0A9X3RZ90</accession>
<dbReference type="EMBL" id="JAPDOD010000006">
    <property type="protein sequence ID" value="MDA0160680.1"/>
    <property type="molecule type" value="Genomic_DNA"/>
</dbReference>
<gene>
    <name evidence="1" type="ORF">OM076_10425</name>
</gene>
<name>A0A9X3RZ90_9ACTN</name>
<protein>
    <submittedName>
        <fullName evidence="1">Uncharacterized protein</fullName>
    </submittedName>
</protein>
<evidence type="ECO:0000313" key="2">
    <source>
        <dbReference type="Proteomes" id="UP001149140"/>
    </source>
</evidence>
<reference evidence="1" key="1">
    <citation type="submission" date="2022-10" db="EMBL/GenBank/DDBJ databases">
        <title>The WGS of Solirubrobacter ginsenosidimutans DSM 21036.</title>
        <authorList>
            <person name="Jiang Z."/>
        </authorList>
    </citation>
    <scope>NUCLEOTIDE SEQUENCE</scope>
    <source>
        <strain evidence="1">DSM 21036</strain>
    </source>
</reference>
<evidence type="ECO:0000313" key="1">
    <source>
        <dbReference type="EMBL" id="MDA0160680.1"/>
    </source>
</evidence>
<dbReference type="AlphaFoldDB" id="A0A9X3RZ90"/>
<dbReference type="Proteomes" id="UP001149140">
    <property type="component" value="Unassembled WGS sequence"/>
</dbReference>
<dbReference type="RefSeq" id="WP_270039650.1">
    <property type="nucleotide sequence ID" value="NZ_JAPDOD010000006.1"/>
</dbReference>
<proteinExistence type="predicted"/>
<sequence length="63" mass="6932">MITEVERRALAPYCAGCGKPVREGEHARCLRPLDPPRFCADCGRKLAVQVLPTGYEATCVRCP</sequence>